<dbReference type="InterPro" id="IPR011051">
    <property type="entry name" value="RmlC_Cupin_sf"/>
</dbReference>
<dbReference type="Gene3D" id="2.60.120.10">
    <property type="entry name" value="Jelly Rolls"/>
    <property type="match status" value="1"/>
</dbReference>
<feature type="compositionally biased region" description="Basic and acidic residues" evidence="1">
    <location>
        <begin position="593"/>
        <end position="609"/>
    </location>
</feature>
<name>A0AAN8SB44_POLSC</name>
<feature type="region of interest" description="Disordered" evidence="1">
    <location>
        <begin position="173"/>
        <end position="210"/>
    </location>
</feature>
<sequence>MTQRVHDNAHWQPFATSTPVKCTGKMSLNKSSNPNVVSGGELLTALLKNFQKTKQLDSSKPRKQINKRKSRIGNKVVTYFSSRDSSSSEDEDENDFSLRGRTLTLKFDSISTRKVRELDKGDLLQKSMVNTDSNVISNNLEDKLGKIECKISKTAIGISNSSTEKNYISKKALSREPKAKKKDTDISENSESSKFHSEKKIEDVKATEKPKYKQNTVDHYLIHDKNKLNKEFNGNKKQSHIAINRKNRKQSFNKNQNKSHSPVDRSCSIASPSKEDVNNLSIFNSPFEKLNARKKVLTEAKSIKSGNKVLRGKVKKLKKVKNSKIRNIANLSHQLFSESKEQELLNSLDLTCENSTTQNSFESKEKGKSTTQHENVNSVSQSEAEVKDVKMNENFIINLENHSEEKKQDSSKENIKTTKQKPSRKRQSSTKLPTEDNAISEKVIRQSVLTEDKRNIVKHKKPYAVTLTKPGIGKIPIRKCNIINKKSKVTNASRKNGNLKPSSETLNKQGVEQIVPTELGHKRKGSVKNTQEEIVENQNKVNNDTSSNQVEQEIVELPDSGNECGRKPEELLNTNDGIHSSTENIENGGAAPEDNHEKERGTTKKRLNESDSAPEMGPPAKTTEQNNKAVAAVAASEVVCSRLPPCPDVLKRLNFDLTFREYGPGCSIAECWSLKNFKCGVLQIEPNSETSEGRTVHDNSYFGGTVIEGDLMMRIGQEVKNLKKGDMTFIPPLTNWSAKNTADGQALMYFWCGRFKA</sequence>
<dbReference type="AlphaFoldDB" id="A0AAN8SB44"/>
<feature type="region of interest" description="Disordered" evidence="1">
    <location>
        <begin position="559"/>
        <end position="626"/>
    </location>
</feature>
<feature type="compositionally biased region" description="Polar residues" evidence="1">
    <location>
        <begin position="572"/>
        <end position="585"/>
    </location>
</feature>
<reference evidence="2 3" key="1">
    <citation type="submission" date="2023-10" db="EMBL/GenBank/DDBJ databases">
        <title>Genomes of two closely related lineages of the louse Polyplax serrata with different host specificities.</title>
        <authorList>
            <person name="Martinu J."/>
            <person name="Tarabai H."/>
            <person name="Stefka J."/>
            <person name="Hypsa V."/>
        </authorList>
    </citation>
    <scope>NUCLEOTIDE SEQUENCE [LARGE SCALE GENOMIC DNA]</scope>
    <source>
        <strain evidence="2">HR10_N</strain>
    </source>
</reference>
<feature type="region of interest" description="Disordered" evidence="1">
    <location>
        <begin position="400"/>
        <end position="438"/>
    </location>
</feature>
<dbReference type="SUPFAM" id="SSF51182">
    <property type="entry name" value="RmlC-like cupins"/>
    <property type="match status" value="1"/>
</dbReference>
<feature type="compositionally biased region" description="Basic residues" evidence="1">
    <location>
        <begin position="418"/>
        <end position="428"/>
    </location>
</feature>
<organism evidence="2 3">
    <name type="scientific">Polyplax serrata</name>
    <name type="common">Common mouse louse</name>
    <dbReference type="NCBI Taxonomy" id="468196"/>
    <lineage>
        <taxon>Eukaryota</taxon>
        <taxon>Metazoa</taxon>
        <taxon>Ecdysozoa</taxon>
        <taxon>Arthropoda</taxon>
        <taxon>Hexapoda</taxon>
        <taxon>Insecta</taxon>
        <taxon>Pterygota</taxon>
        <taxon>Neoptera</taxon>
        <taxon>Paraneoptera</taxon>
        <taxon>Psocodea</taxon>
        <taxon>Troctomorpha</taxon>
        <taxon>Phthiraptera</taxon>
        <taxon>Anoplura</taxon>
        <taxon>Polyplacidae</taxon>
        <taxon>Polyplax</taxon>
    </lineage>
</organism>
<feature type="compositionally biased region" description="Basic and acidic residues" evidence="1">
    <location>
        <begin position="401"/>
        <end position="416"/>
    </location>
</feature>
<dbReference type="Proteomes" id="UP001372834">
    <property type="component" value="Unassembled WGS sequence"/>
</dbReference>
<feature type="region of interest" description="Disordered" evidence="1">
    <location>
        <begin position="356"/>
        <end position="387"/>
    </location>
</feature>
<dbReference type="EMBL" id="JAWJWE010000002">
    <property type="protein sequence ID" value="KAK6643170.1"/>
    <property type="molecule type" value="Genomic_DNA"/>
</dbReference>
<evidence type="ECO:0000256" key="1">
    <source>
        <dbReference type="SAM" id="MobiDB-lite"/>
    </source>
</evidence>
<accession>A0AAN8SB44</accession>
<evidence type="ECO:0000313" key="3">
    <source>
        <dbReference type="Proteomes" id="UP001372834"/>
    </source>
</evidence>
<proteinExistence type="predicted"/>
<feature type="compositionally biased region" description="Polar residues" evidence="1">
    <location>
        <begin position="369"/>
        <end position="383"/>
    </location>
</feature>
<evidence type="ECO:0000313" key="2">
    <source>
        <dbReference type="EMBL" id="KAK6643170.1"/>
    </source>
</evidence>
<gene>
    <name evidence="2" type="ORF">RUM43_004673</name>
</gene>
<protein>
    <submittedName>
        <fullName evidence="2">Uncharacterized protein</fullName>
    </submittedName>
</protein>
<dbReference type="InterPro" id="IPR014710">
    <property type="entry name" value="RmlC-like_jellyroll"/>
</dbReference>
<feature type="region of interest" description="Disordered" evidence="1">
    <location>
        <begin position="243"/>
        <end position="271"/>
    </location>
</feature>
<comment type="caution">
    <text evidence="2">The sequence shown here is derived from an EMBL/GenBank/DDBJ whole genome shotgun (WGS) entry which is preliminary data.</text>
</comment>